<accession>A0ABN8XCW2</accession>
<organism evidence="1 2">
    <name type="scientific">Methylocaldum szegediense</name>
    <dbReference type="NCBI Taxonomy" id="73780"/>
    <lineage>
        <taxon>Bacteria</taxon>
        <taxon>Pseudomonadati</taxon>
        <taxon>Pseudomonadota</taxon>
        <taxon>Gammaproteobacteria</taxon>
        <taxon>Methylococcales</taxon>
        <taxon>Methylococcaceae</taxon>
        <taxon>Methylocaldum</taxon>
    </lineage>
</organism>
<sequence>MPAETCSAISGGFQALLDIPGDGFKVGCLAVRRNTLCYSALRKSLNRVESEVGRVKPLGCNPPHAAKWRNMRTDRPYRQPLWRRAIEGSTLDIRTPCDG</sequence>
<name>A0ABN8XCW2_9GAMM</name>
<gene>
    <name evidence="1" type="ORF">MSZNOR_4706</name>
</gene>
<dbReference type="EMBL" id="OX458333">
    <property type="protein sequence ID" value="CAI8963186.1"/>
    <property type="molecule type" value="Genomic_DNA"/>
</dbReference>
<evidence type="ECO:0000313" key="1">
    <source>
        <dbReference type="EMBL" id="CAI8963186.1"/>
    </source>
</evidence>
<keyword evidence="2" id="KW-1185">Reference proteome</keyword>
<dbReference type="Proteomes" id="UP001162030">
    <property type="component" value="Chromosome"/>
</dbReference>
<proteinExistence type="predicted"/>
<evidence type="ECO:0000313" key="2">
    <source>
        <dbReference type="Proteomes" id="UP001162030"/>
    </source>
</evidence>
<protein>
    <submittedName>
        <fullName evidence="1">Uncharacterized protein</fullName>
    </submittedName>
</protein>
<reference evidence="1 2" key="1">
    <citation type="submission" date="2023-03" db="EMBL/GenBank/DDBJ databases">
        <authorList>
            <person name="Pearce D."/>
        </authorList>
    </citation>
    <scope>NUCLEOTIDE SEQUENCE [LARGE SCALE GENOMIC DNA]</scope>
    <source>
        <strain evidence="1">Msz</strain>
    </source>
</reference>